<dbReference type="SUPFAM" id="SSF46689">
    <property type="entry name" value="Homeodomain-like"/>
    <property type="match status" value="1"/>
</dbReference>
<feature type="non-terminal residue" evidence="1">
    <location>
        <position position="64"/>
    </location>
</feature>
<dbReference type="Proteomes" id="UP000800082">
    <property type="component" value="Unassembled WGS sequence"/>
</dbReference>
<organism evidence="1 2">
    <name type="scientific">Didymella exigua CBS 183.55</name>
    <dbReference type="NCBI Taxonomy" id="1150837"/>
    <lineage>
        <taxon>Eukaryota</taxon>
        <taxon>Fungi</taxon>
        <taxon>Dikarya</taxon>
        <taxon>Ascomycota</taxon>
        <taxon>Pezizomycotina</taxon>
        <taxon>Dothideomycetes</taxon>
        <taxon>Pleosporomycetidae</taxon>
        <taxon>Pleosporales</taxon>
        <taxon>Pleosporineae</taxon>
        <taxon>Didymellaceae</taxon>
        <taxon>Didymella</taxon>
    </lineage>
</organism>
<dbReference type="GeneID" id="54348028"/>
<protein>
    <submittedName>
        <fullName evidence="1">Uncharacterized protein</fullName>
    </submittedName>
</protein>
<evidence type="ECO:0000313" key="2">
    <source>
        <dbReference type="Proteomes" id="UP000800082"/>
    </source>
</evidence>
<dbReference type="RefSeq" id="XP_033451652.1">
    <property type="nucleotide sequence ID" value="XM_033590364.1"/>
</dbReference>
<dbReference type="AlphaFoldDB" id="A0A6A5RW51"/>
<dbReference type="EMBL" id="ML978961">
    <property type="protein sequence ID" value="KAF1931404.1"/>
    <property type="molecule type" value="Genomic_DNA"/>
</dbReference>
<gene>
    <name evidence="1" type="ORF">M421DRAFT_409052</name>
</gene>
<dbReference type="OrthoDB" id="3786747at2759"/>
<dbReference type="InterPro" id="IPR009057">
    <property type="entry name" value="Homeodomain-like_sf"/>
</dbReference>
<evidence type="ECO:0000313" key="1">
    <source>
        <dbReference type="EMBL" id="KAF1931404.1"/>
    </source>
</evidence>
<keyword evidence="2" id="KW-1185">Reference proteome</keyword>
<proteinExistence type="predicted"/>
<accession>A0A6A5RW51</accession>
<sequence length="64" mass="7127">MTPHQLPVQSSKEGRLSLAIASFQNNPYQSKRCLAAAYDVPESTLRTRLKGICPKHETTSVNQK</sequence>
<reference evidence="1" key="1">
    <citation type="journal article" date="2020" name="Stud. Mycol.">
        <title>101 Dothideomycetes genomes: a test case for predicting lifestyles and emergence of pathogens.</title>
        <authorList>
            <person name="Haridas S."/>
            <person name="Albert R."/>
            <person name="Binder M."/>
            <person name="Bloem J."/>
            <person name="Labutti K."/>
            <person name="Salamov A."/>
            <person name="Andreopoulos B."/>
            <person name="Baker S."/>
            <person name="Barry K."/>
            <person name="Bills G."/>
            <person name="Bluhm B."/>
            <person name="Cannon C."/>
            <person name="Castanera R."/>
            <person name="Culley D."/>
            <person name="Daum C."/>
            <person name="Ezra D."/>
            <person name="Gonzalez J."/>
            <person name="Henrissat B."/>
            <person name="Kuo A."/>
            <person name="Liang C."/>
            <person name="Lipzen A."/>
            <person name="Lutzoni F."/>
            <person name="Magnuson J."/>
            <person name="Mondo S."/>
            <person name="Nolan M."/>
            <person name="Ohm R."/>
            <person name="Pangilinan J."/>
            <person name="Park H.-J."/>
            <person name="Ramirez L."/>
            <person name="Alfaro M."/>
            <person name="Sun H."/>
            <person name="Tritt A."/>
            <person name="Yoshinaga Y."/>
            <person name="Zwiers L.-H."/>
            <person name="Turgeon B."/>
            <person name="Goodwin S."/>
            <person name="Spatafora J."/>
            <person name="Crous P."/>
            <person name="Grigoriev I."/>
        </authorList>
    </citation>
    <scope>NUCLEOTIDE SEQUENCE</scope>
    <source>
        <strain evidence="1">CBS 183.55</strain>
    </source>
</reference>
<name>A0A6A5RW51_9PLEO</name>